<keyword evidence="1" id="KW-0489">Methyltransferase</keyword>
<name>A0AAE0DPU2_9LECA</name>
<organism evidence="5 6">
    <name type="scientific">Lepraria neglecta</name>
    <dbReference type="NCBI Taxonomy" id="209136"/>
    <lineage>
        <taxon>Eukaryota</taxon>
        <taxon>Fungi</taxon>
        <taxon>Dikarya</taxon>
        <taxon>Ascomycota</taxon>
        <taxon>Pezizomycotina</taxon>
        <taxon>Lecanoromycetes</taxon>
        <taxon>OSLEUM clade</taxon>
        <taxon>Lecanoromycetidae</taxon>
        <taxon>Lecanorales</taxon>
        <taxon>Lecanorineae</taxon>
        <taxon>Stereocaulaceae</taxon>
        <taxon>Lepraria</taxon>
    </lineage>
</organism>
<evidence type="ECO:0000313" key="5">
    <source>
        <dbReference type="EMBL" id="KAK3178719.1"/>
    </source>
</evidence>
<evidence type="ECO:0000313" key="6">
    <source>
        <dbReference type="Proteomes" id="UP001276659"/>
    </source>
</evidence>
<keyword evidence="3" id="KW-0949">S-adenosyl-L-methionine</keyword>
<evidence type="ECO:0000256" key="2">
    <source>
        <dbReference type="ARBA" id="ARBA00022679"/>
    </source>
</evidence>
<keyword evidence="2" id="KW-0808">Transferase</keyword>
<feature type="domain" description="O-methyltransferase C-terminal" evidence="4">
    <location>
        <begin position="189"/>
        <end position="397"/>
    </location>
</feature>
<dbReference type="GO" id="GO:0032259">
    <property type="term" value="P:methylation"/>
    <property type="evidence" value="ECO:0007669"/>
    <property type="project" value="UniProtKB-KW"/>
</dbReference>
<dbReference type="SUPFAM" id="SSF46785">
    <property type="entry name" value="Winged helix' DNA-binding domain"/>
    <property type="match status" value="1"/>
</dbReference>
<dbReference type="PROSITE" id="PS51683">
    <property type="entry name" value="SAM_OMT_II"/>
    <property type="match status" value="1"/>
</dbReference>
<dbReference type="Pfam" id="PF00891">
    <property type="entry name" value="Methyltransf_2"/>
    <property type="match status" value="1"/>
</dbReference>
<accession>A0AAE0DPU2</accession>
<dbReference type="PANTHER" id="PTHR43712">
    <property type="entry name" value="PUTATIVE (AFU_ORTHOLOGUE AFUA_4G14580)-RELATED"/>
    <property type="match status" value="1"/>
</dbReference>
<dbReference type="GO" id="GO:0008171">
    <property type="term" value="F:O-methyltransferase activity"/>
    <property type="evidence" value="ECO:0007669"/>
    <property type="project" value="InterPro"/>
</dbReference>
<dbReference type="AlphaFoldDB" id="A0AAE0DPU2"/>
<reference evidence="5" key="1">
    <citation type="submission" date="2022-11" db="EMBL/GenBank/DDBJ databases">
        <title>Chromosomal genome sequence assembly and mating type (MAT) locus characterization of the leprose asexual lichenized fungus Lepraria neglecta (Nyl.) Erichsen.</title>
        <authorList>
            <person name="Allen J.L."/>
            <person name="Pfeffer B."/>
        </authorList>
    </citation>
    <scope>NUCLEOTIDE SEQUENCE</scope>
    <source>
        <strain evidence="5">Allen 5258</strain>
    </source>
</reference>
<dbReference type="InterPro" id="IPR036388">
    <property type="entry name" value="WH-like_DNA-bd_sf"/>
</dbReference>
<dbReference type="PANTHER" id="PTHR43712:SF12">
    <property type="entry name" value="STERIGMATOCYSTIN 8-O-METHYLTRANSFERASE"/>
    <property type="match status" value="1"/>
</dbReference>
<dbReference type="InterPro" id="IPR016461">
    <property type="entry name" value="COMT-like"/>
</dbReference>
<keyword evidence="6" id="KW-1185">Reference proteome</keyword>
<proteinExistence type="predicted"/>
<dbReference type="Proteomes" id="UP001276659">
    <property type="component" value="Unassembled WGS sequence"/>
</dbReference>
<sequence>MSSDSENASILRLAESILENTKEVTKYLQSSNVALPTFSPTAEELPSTPDFQKLQTHLRTQLEDLQLLVDGPPRFYRHFLVRGYEIAAFQIALDFGFFTLVPGEGDISMEDLAKKAGLDQDRTGRVMRLLITHRFFKESRPGFFSHNSFSIALQRDDEMRSMVHYSFDEMLKASAESSVAIKANPFEADSVHCPFYTRFGIPIFDYYKKHPERSGRFAKAMAGWRKMVNNTVELRDNYPWADLKGTVVDIGGGSGHVSIELARLFPHLKFAVQDGDDAMLAQGERLLSDDVRDRISFTKANFFEPQQYMASAYLIRQCTHNWADHDVVTILKSVVPGLEGSAPETPLLINDMILPEPGSKVSRIWERERRQADMVMLVCYGAKQRTVTEFEALLNEADPRYVIRKVHDQGALGLLEVYLDRGHRVNNVSH</sequence>
<dbReference type="InterPro" id="IPR036390">
    <property type="entry name" value="WH_DNA-bd_sf"/>
</dbReference>
<gene>
    <name evidence="5" type="ORF">OEA41_000856</name>
</gene>
<evidence type="ECO:0000259" key="4">
    <source>
        <dbReference type="Pfam" id="PF00891"/>
    </source>
</evidence>
<dbReference type="InterPro" id="IPR001077">
    <property type="entry name" value="COMT_C"/>
</dbReference>
<dbReference type="Gene3D" id="1.10.10.10">
    <property type="entry name" value="Winged helix-like DNA-binding domain superfamily/Winged helix DNA-binding domain"/>
    <property type="match status" value="1"/>
</dbReference>
<protein>
    <recommendedName>
        <fullName evidence="4">O-methyltransferase C-terminal domain-containing protein</fullName>
    </recommendedName>
</protein>
<dbReference type="CDD" id="cd02440">
    <property type="entry name" value="AdoMet_MTases"/>
    <property type="match status" value="1"/>
</dbReference>
<dbReference type="Gene3D" id="3.40.50.150">
    <property type="entry name" value="Vaccinia Virus protein VP39"/>
    <property type="match status" value="1"/>
</dbReference>
<dbReference type="InterPro" id="IPR029063">
    <property type="entry name" value="SAM-dependent_MTases_sf"/>
</dbReference>
<comment type="caution">
    <text evidence="5">The sequence shown here is derived from an EMBL/GenBank/DDBJ whole genome shotgun (WGS) entry which is preliminary data.</text>
</comment>
<evidence type="ECO:0000256" key="3">
    <source>
        <dbReference type="ARBA" id="ARBA00022691"/>
    </source>
</evidence>
<evidence type="ECO:0000256" key="1">
    <source>
        <dbReference type="ARBA" id="ARBA00022603"/>
    </source>
</evidence>
<dbReference type="EMBL" id="JASNWA010000003">
    <property type="protein sequence ID" value="KAK3178719.1"/>
    <property type="molecule type" value="Genomic_DNA"/>
</dbReference>
<dbReference type="SUPFAM" id="SSF53335">
    <property type="entry name" value="S-adenosyl-L-methionine-dependent methyltransferases"/>
    <property type="match status" value="1"/>
</dbReference>